<comment type="caution">
    <text evidence="2">The sequence shown here is derived from an EMBL/GenBank/DDBJ whole genome shotgun (WGS) entry which is preliminary data.</text>
</comment>
<feature type="domain" description="Peptidase S74" evidence="1">
    <location>
        <begin position="486"/>
        <end position="574"/>
    </location>
</feature>
<sequence length="581" mass="61052">MSGLQINVTPAGRAAIVNAENTGTAPVRIAQIGVTSSGAGLVDGALSGELKRLSTFAGSAVADDTVHVTIRDDGGDVYTLRGFALYLQDGTLFAWYAQAGVILEKSAQAMLLLAADVRFVQIDATSLTFGDTNWINPPATTAVQGVVELADSVESIDGLDGTRAMTPAGAKALLDARFGAGAPSAFVKGLLTLATAALMRTAIGLGNAATRNEGHNNGLDADLLDGQHGTYYLSWANLTGKPATFAPSAHTHVWADIINPPATSTRWPDWLEVTGRPAAFPPSAHTHAAADITSGTLANARVSQSSVTQHQGALSIAWTQLTGAPAVWHSGNFDPATKATLGAYANFDKVDAVGVTASLTHSGGYFTVRPYGGLHDDGGRMEGYYSGSGGRRRFTAYARDPNNAASPLDFDTSGTFYSAGNPVWHSGNFNPETKANVASPGFTGTVTVNGNGVWHAGNFNPASKANLSGANFTGPVTMPTMQATSSDARLKTDISDLRDCLETVRRFRPRRYKMIADGSDDVGWIAQEHRKVLPQAVHEGDDGMLFVRYGKAEPYLAGAIIALADRLDALIERVEAMDRGR</sequence>
<dbReference type="PROSITE" id="PS51688">
    <property type="entry name" value="ICA"/>
    <property type="match status" value="1"/>
</dbReference>
<gene>
    <name evidence="2" type="ORF">ACFOLC_00315</name>
</gene>
<keyword evidence="3" id="KW-1185">Reference proteome</keyword>
<dbReference type="EMBL" id="JBHRXK010000001">
    <property type="protein sequence ID" value="MFC3549453.1"/>
    <property type="molecule type" value="Genomic_DNA"/>
</dbReference>
<organism evidence="2 3">
    <name type="scientific">Lysobacter cavernae</name>
    <dbReference type="NCBI Taxonomy" id="1685901"/>
    <lineage>
        <taxon>Bacteria</taxon>
        <taxon>Pseudomonadati</taxon>
        <taxon>Pseudomonadota</taxon>
        <taxon>Gammaproteobacteria</taxon>
        <taxon>Lysobacterales</taxon>
        <taxon>Lysobacteraceae</taxon>
        <taxon>Lysobacter</taxon>
    </lineage>
</organism>
<accession>A0ABV7RK28</accession>
<reference evidence="3" key="1">
    <citation type="journal article" date="2019" name="Int. J. Syst. Evol. Microbiol.">
        <title>The Global Catalogue of Microorganisms (GCM) 10K type strain sequencing project: providing services to taxonomists for standard genome sequencing and annotation.</title>
        <authorList>
            <consortium name="The Broad Institute Genomics Platform"/>
            <consortium name="The Broad Institute Genome Sequencing Center for Infectious Disease"/>
            <person name="Wu L."/>
            <person name="Ma J."/>
        </authorList>
    </citation>
    <scope>NUCLEOTIDE SEQUENCE [LARGE SCALE GENOMIC DNA]</scope>
    <source>
        <strain evidence="3">KCTC 42875</strain>
    </source>
</reference>
<dbReference type="Proteomes" id="UP001595740">
    <property type="component" value="Unassembled WGS sequence"/>
</dbReference>
<protein>
    <submittedName>
        <fullName evidence="2">Tail fiber domain-containing protein</fullName>
    </submittedName>
</protein>
<dbReference type="Pfam" id="PF13884">
    <property type="entry name" value="Peptidase_S74"/>
    <property type="match status" value="1"/>
</dbReference>
<proteinExistence type="predicted"/>
<dbReference type="RefSeq" id="WP_386756686.1">
    <property type="nucleotide sequence ID" value="NZ_JBHRXK010000001.1"/>
</dbReference>
<evidence type="ECO:0000259" key="1">
    <source>
        <dbReference type="PROSITE" id="PS51688"/>
    </source>
</evidence>
<evidence type="ECO:0000313" key="2">
    <source>
        <dbReference type="EMBL" id="MFC3549453.1"/>
    </source>
</evidence>
<dbReference type="InterPro" id="IPR030392">
    <property type="entry name" value="S74_ICA"/>
</dbReference>
<name>A0ABV7RK28_9GAMM</name>
<evidence type="ECO:0000313" key="3">
    <source>
        <dbReference type="Proteomes" id="UP001595740"/>
    </source>
</evidence>